<dbReference type="AlphaFoldDB" id="A0A835RU74"/>
<dbReference type="OrthoDB" id="784699at2759"/>
<evidence type="ECO:0000313" key="4">
    <source>
        <dbReference type="Proteomes" id="UP000636800"/>
    </source>
</evidence>
<accession>A0A835RU74</accession>
<dbReference type="PANTHER" id="PTHR34356">
    <property type="entry name" value="ANTIGENIC HEAT-STABLE PROTEIN"/>
    <property type="match status" value="1"/>
</dbReference>
<protein>
    <submittedName>
        <fullName evidence="3">Uncharacterized protein</fullName>
    </submittedName>
</protein>
<feature type="compositionally biased region" description="Polar residues" evidence="1">
    <location>
        <begin position="145"/>
        <end position="163"/>
    </location>
</feature>
<reference evidence="4 5" key="1">
    <citation type="journal article" date="2020" name="Nat. Food">
        <title>A phased Vanilla planifolia genome enables genetic improvement of flavour and production.</title>
        <authorList>
            <person name="Hasing T."/>
            <person name="Tang H."/>
            <person name="Brym M."/>
            <person name="Khazi F."/>
            <person name="Huang T."/>
            <person name="Chambers A.H."/>
        </authorList>
    </citation>
    <scope>NUCLEOTIDE SEQUENCE [LARGE SCALE GENOMIC DNA]</scope>
    <source>
        <tissue evidence="3">Leaf</tissue>
    </source>
</reference>
<organism evidence="3 5">
    <name type="scientific">Vanilla planifolia</name>
    <name type="common">Vanilla</name>
    <dbReference type="NCBI Taxonomy" id="51239"/>
    <lineage>
        <taxon>Eukaryota</taxon>
        <taxon>Viridiplantae</taxon>
        <taxon>Streptophyta</taxon>
        <taxon>Embryophyta</taxon>
        <taxon>Tracheophyta</taxon>
        <taxon>Spermatophyta</taxon>
        <taxon>Magnoliopsida</taxon>
        <taxon>Liliopsida</taxon>
        <taxon>Asparagales</taxon>
        <taxon>Orchidaceae</taxon>
        <taxon>Vanilloideae</taxon>
        <taxon>Vanilleae</taxon>
        <taxon>Vanilla</taxon>
    </lineage>
</organism>
<proteinExistence type="predicted"/>
<dbReference type="EMBL" id="JADCNL010000002">
    <property type="protein sequence ID" value="KAG0492639.1"/>
    <property type="molecule type" value="Genomic_DNA"/>
</dbReference>
<name>A0A835RU74_VANPL</name>
<feature type="region of interest" description="Disordered" evidence="1">
    <location>
        <begin position="142"/>
        <end position="212"/>
    </location>
</feature>
<dbReference type="Proteomes" id="UP000639772">
    <property type="component" value="Unassembled WGS sequence"/>
</dbReference>
<gene>
    <name evidence="3" type="ORF">HPP92_005740</name>
    <name evidence="2" type="ORF">HPP92_006037</name>
</gene>
<dbReference type="EMBL" id="JADCNM010000002">
    <property type="protein sequence ID" value="KAG0494746.1"/>
    <property type="molecule type" value="Genomic_DNA"/>
</dbReference>
<dbReference type="PANTHER" id="PTHR34356:SF3">
    <property type="entry name" value="EXPRESSED PROTEIN"/>
    <property type="match status" value="1"/>
</dbReference>
<evidence type="ECO:0000313" key="3">
    <source>
        <dbReference type="EMBL" id="KAG0494746.1"/>
    </source>
</evidence>
<keyword evidence="4" id="KW-1185">Reference proteome</keyword>
<dbReference type="Proteomes" id="UP000636800">
    <property type="component" value="Chromosome 2"/>
</dbReference>
<evidence type="ECO:0000313" key="2">
    <source>
        <dbReference type="EMBL" id="KAG0492639.1"/>
    </source>
</evidence>
<comment type="caution">
    <text evidence="3">The sequence shown here is derived from an EMBL/GenBank/DDBJ whole genome shotgun (WGS) entry which is preliminary data.</text>
</comment>
<evidence type="ECO:0000256" key="1">
    <source>
        <dbReference type="SAM" id="MobiDB-lite"/>
    </source>
</evidence>
<evidence type="ECO:0000313" key="5">
    <source>
        <dbReference type="Proteomes" id="UP000639772"/>
    </source>
</evidence>
<sequence>MAPDDSRLPTAEEVLGKIKDDGDFDMLRLKVIRKVKENEELRNSIISQVKDSNVLNEESSEELKPRQLSDAIYEELGRKIMGQISDEIWKVIRSNDGIRDDIRGTVESVFNKMMKPELGGDEDNNPSETNDVIDTVIASIKDEANMSNSNEKLEPSSSFSLQVEAQPGFSPVEGNEFPVNSPDRNEALPPGFGSNHGCIDPEEDPDLPPGFD</sequence>